<dbReference type="Proteomes" id="UP000222106">
    <property type="component" value="Unassembled WGS sequence"/>
</dbReference>
<keyword evidence="1" id="KW-0378">Hydrolase</keyword>
<keyword evidence="2" id="KW-0812">Transmembrane</keyword>
<dbReference type="GO" id="GO:0016787">
    <property type="term" value="F:hydrolase activity"/>
    <property type="evidence" value="ECO:0007669"/>
    <property type="project" value="UniProtKB-KW"/>
</dbReference>
<keyword evidence="2" id="KW-0472">Membrane</keyword>
<reference evidence="3 4" key="1">
    <citation type="submission" date="2017-10" db="EMBL/GenBank/DDBJ databases">
        <title>Sequencing the genomes of 1000 actinobacteria strains.</title>
        <authorList>
            <person name="Klenk H.-P."/>
        </authorList>
    </citation>
    <scope>NUCLEOTIDE SEQUENCE [LARGE SCALE GENOMIC DNA]</scope>
    <source>
        <strain evidence="3 4">DSM 21838</strain>
    </source>
</reference>
<dbReference type="EMBL" id="PDJI01000004">
    <property type="protein sequence ID" value="PFG41134.1"/>
    <property type="molecule type" value="Genomic_DNA"/>
</dbReference>
<dbReference type="InterPro" id="IPR023365">
    <property type="entry name" value="Sortase_dom-sf"/>
</dbReference>
<organism evidence="3 4">
    <name type="scientific">Georgenia soli</name>
    <dbReference type="NCBI Taxonomy" id="638953"/>
    <lineage>
        <taxon>Bacteria</taxon>
        <taxon>Bacillati</taxon>
        <taxon>Actinomycetota</taxon>
        <taxon>Actinomycetes</taxon>
        <taxon>Micrococcales</taxon>
        <taxon>Bogoriellaceae</taxon>
        <taxon>Georgenia</taxon>
    </lineage>
</organism>
<dbReference type="AlphaFoldDB" id="A0A2A9EQ83"/>
<dbReference type="InterPro" id="IPR005754">
    <property type="entry name" value="Sortase"/>
</dbReference>
<keyword evidence="4" id="KW-1185">Reference proteome</keyword>
<evidence type="ECO:0000256" key="1">
    <source>
        <dbReference type="ARBA" id="ARBA00022801"/>
    </source>
</evidence>
<evidence type="ECO:0000313" key="3">
    <source>
        <dbReference type="EMBL" id="PFG41134.1"/>
    </source>
</evidence>
<dbReference type="OrthoDB" id="525039at2"/>
<proteinExistence type="predicted"/>
<dbReference type="Gene3D" id="2.40.260.10">
    <property type="entry name" value="Sortase"/>
    <property type="match status" value="1"/>
</dbReference>
<feature type="transmembrane region" description="Helical" evidence="2">
    <location>
        <begin position="12"/>
        <end position="33"/>
    </location>
</feature>
<evidence type="ECO:0000256" key="2">
    <source>
        <dbReference type="SAM" id="Phobius"/>
    </source>
</evidence>
<sequence>MSGSRTVSSGRGWSLVLGVVGAVLVLVGTLLLVRPQVVGARPFEVATPTSPAGPAVLVGDAEYRAGEVPAAVAVAPLSPVPPGRLEFPSVGVDAEVVPVGVLPSGDLQLPEDPARVGWWAGGALPGESRGTVVLAGHMDGLRRSGAMSALLSVEENDVVRVEDLRGRVHEYRVVARRLSPRQSLDPALFATDGSHRLVLITCGGTFDADAGRYTDNIVVVAEPVLTERRP</sequence>
<keyword evidence="2" id="KW-1133">Transmembrane helix</keyword>
<evidence type="ECO:0000313" key="4">
    <source>
        <dbReference type="Proteomes" id="UP000222106"/>
    </source>
</evidence>
<comment type="caution">
    <text evidence="3">The sequence shown here is derived from an EMBL/GenBank/DDBJ whole genome shotgun (WGS) entry which is preliminary data.</text>
</comment>
<name>A0A2A9EQ83_9MICO</name>
<accession>A0A2A9EQ83</accession>
<dbReference type="Pfam" id="PF04203">
    <property type="entry name" value="Sortase"/>
    <property type="match status" value="1"/>
</dbReference>
<gene>
    <name evidence="3" type="ORF">ATJ97_3682</name>
</gene>
<dbReference type="RefSeq" id="WP_098484943.1">
    <property type="nucleotide sequence ID" value="NZ_PDJI01000004.1"/>
</dbReference>
<dbReference type="InterPro" id="IPR042001">
    <property type="entry name" value="Sortase_F"/>
</dbReference>
<dbReference type="SUPFAM" id="SSF63817">
    <property type="entry name" value="Sortase"/>
    <property type="match status" value="1"/>
</dbReference>
<protein>
    <submittedName>
        <fullName evidence="3">Sortase family protein</fullName>
    </submittedName>
</protein>
<dbReference type="CDD" id="cd05829">
    <property type="entry name" value="Sortase_F"/>
    <property type="match status" value="1"/>
</dbReference>